<accession>A0A5C6ERP3</accession>
<dbReference type="AlphaFoldDB" id="A0A5C6ERP3"/>
<organism evidence="1 2">
    <name type="scientific">Rubripirellula tenax</name>
    <dbReference type="NCBI Taxonomy" id="2528015"/>
    <lineage>
        <taxon>Bacteria</taxon>
        <taxon>Pseudomonadati</taxon>
        <taxon>Planctomycetota</taxon>
        <taxon>Planctomycetia</taxon>
        <taxon>Pirellulales</taxon>
        <taxon>Pirellulaceae</taxon>
        <taxon>Rubripirellula</taxon>
    </lineage>
</organism>
<keyword evidence="2" id="KW-1185">Reference proteome</keyword>
<evidence type="ECO:0000313" key="2">
    <source>
        <dbReference type="Proteomes" id="UP000318288"/>
    </source>
</evidence>
<dbReference type="OrthoDB" id="273152at2"/>
<proteinExistence type="predicted"/>
<sequence>MERDELILAHETGFVRSFIIRERRDRYLSQLQLPKKRGSFLDRLNHRFQRDLDDRCICDSPTMPPLDTVCYIIASEHELDGRFVPASDVSDILASAAFGIVVSFVPGKLVTYKDEAPSNAIWLQRP</sequence>
<evidence type="ECO:0000313" key="1">
    <source>
        <dbReference type="EMBL" id="TWU50747.1"/>
    </source>
</evidence>
<dbReference type="EMBL" id="SJPW01000005">
    <property type="protein sequence ID" value="TWU50747.1"/>
    <property type="molecule type" value="Genomic_DNA"/>
</dbReference>
<reference evidence="1 2" key="1">
    <citation type="submission" date="2019-02" db="EMBL/GenBank/DDBJ databases">
        <title>Deep-cultivation of Planctomycetes and their phenomic and genomic characterization uncovers novel biology.</title>
        <authorList>
            <person name="Wiegand S."/>
            <person name="Jogler M."/>
            <person name="Boedeker C."/>
            <person name="Pinto D."/>
            <person name="Vollmers J."/>
            <person name="Rivas-Marin E."/>
            <person name="Kohn T."/>
            <person name="Peeters S.H."/>
            <person name="Heuer A."/>
            <person name="Rast P."/>
            <person name="Oberbeckmann S."/>
            <person name="Bunk B."/>
            <person name="Jeske O."/>
            <person name="Meyerdierks A."/>
            <person name="Storesund J.E."/>
            <person name="Kallscheuer N."/>
            <person name="Luecker S."/>
            <person name="Lage O.M."/>
            <person name="Pohl T."/>
            <person name="Merkel B.J."/>
            <person name="Hornburger P."/>
            <person name="Mueller R.-W."/>
            <person name="Bruemmer F."/>
            <person name="Labrenz M."/>
            <person name="Spormann A.M."/>
            <person name="Op Den Camp H."/>
            <person name="Overmann J."/>
            <person name="Amann R."/>
            <person name="Jetten M.S.M."/>
            <person name="Mascher T."/>
            <person name="Medema M.H."/>
            <person name="Devos D.P."/>
            <person name="Kaster A.-K."/>
            <person name="Ovreas L."/>
            <person name="Rohde M."/>
            <person name="Galperin M.Y."/>
            <person name="Jogler C."/>
        </authorList>
    </citation>
    <scope>NUCLEOTIDE SEQUENCE [LARGE SCALE GENOMIC DNA]</scope>
    <source>
        <strain evidence="1 2">Poly51</strain>
    </source>
</reference>
<comment type="caution">
    <text evidence="1">The sequence shown here is derived from an EMBL/GenBank/DDBJ whole genome shotgun (WGS) entry which is preliminary data.</text>
</comment>
<gene>
    <name evidence="1" type="ORF">Poly51_40400</name>
</gene>
<name>A0A5C6ERP3_9BACT</name>
<dbReference type="RefSeq" id="WP_146459442.1">
    <property type="nucleotide sequence ID" value="NZ_SJPW01000005.1"/>
</dbReference>
<dbReference type="Proteomes" id="UP000318288">
    <property type="component" value="Unassembled WGS sequence"/>
</dbReference>
<protein>
    <submittedName>
        <fullName evidence="1">Uncharacterized protein</fullName>
    </submittedName>
</protein>